<dbReference type="Pfam" id="PF00653">
    <property type="entry name" value="BIR"/>
    <property type="match status" value="2"/>
</dbReference>
<feature type="compositionally biased region" description="Basic residues" evidence="3">
    <location>
        <begin position="503"/>
        <end position="522"/>
    </location>
</feature>
<dbReference type="EMBL" id="PXXK01000255">
    <property type="protein sequence ID" value="RFN47415.1"/>
    <property type="molecule type" value="Genomic_DNA"/>
</dbReference>
<feature type="compositionally biased region" description="Polar residues" evidence="3">
    <location>
        <begin position="220"/>
        <end position="237"/>
    </location>
</feature>
<dbReference type="InterPro" id="IPR001370">
    <property type="entry name" value="BIR_rpt"/>
</dbReference>
<feature type="compositionally biased region" description="Acidic residues" evidence="3">
    <location>
        <begin position="601"/>
        <end position="616"/>
    </location>
</feature>
<accession>A0A395MHT5</accession>
<feature type="compositionally biased region" description="Low complexity" evidence="3">
    <location>
        <begin position="363"/>
        <end position="375"/>
    </location>
</feature>
<dbReference type="SUPFAM" id="SSF57924">
    <property type="entry name" value="Inhibitor of apoptosis (IAP) repeat"/>
    <property type="match status" value="2"/>
</dbReference>
<feature type="compositionally biased region" description="Acidic residues" evidence="3">
    <location>
        <begin position="385"/>
        <end position="412"/>
    </location>
</feature>
<keyword evidence="5" id="KW-1185">Reference proteome</keyword>
<dbReference type="PRINTS" id="PR00929">
    <property type="entry name" value="ATHOOK"/>
</dbReference>
<feature type="compositionally biased region" description="Polar residues" evidence="3">
    <location>
        <begin position="764"/>
        <end position="773"/>
    </location>
</feature>
<dbReference type="OrthoDB" id="2196114at2759"/>
<dbReference type="PANTHER" id="PTHR46771">
    <property type="entry name" value="DETERIN"/>
    <property type="match status" value="1"/>
</dbReference>
<evidence type="ECO:0000313" key="4">
    <source>
        <dbReference type="EMBL" id="RFN47415.1"/>
    </source>
</evidence>
<dbReference type="SMART" id="SM00384">
    <property type="entry name" value="AT_hook"/>
    <property type="match status" value="3"/>
</dbReference>
<dbReference type="Pfam" id="PF02178">
    <property type="entry name" value="AT_hook"/>
    <property type="match status" value="3"/>
</dbReference>
<name>A0A395MHT5_9HYPO</name>
<dbReference type="GO" id="GO:0046872">
    <property type="term" value="F:metal ion binding"/>
    <property type="evidence" value="ECO:0007669"/>
    <property type="project" value="UniProtKB-KW"/>
</dbReference>
<feature type="compositionally biased region" description="Basic residues" evidence="3">
    <location>
        <begin position="345"/>
        <end position="356"/>
    </location>
</feature>
<keyword evidence="2" id="KW-0862">Zinc</keyword>
<feature type="compositionally biased region" description="Basic residues" evidence="3">
    <location>
        <begin position="255"/>
        <end position="271"/>
    </location>
</feature>
<dbReference type="InterPro" id="IPR017956">
    <property type="entry name" value="AT_hook_DNA-bd_motif"/>
</dbReference>
<feature type="compositionally biased region" description="Polar residues" evidence="3">
    <location>
        <begin position="785"/>
        <end position="797"/>
    </location>
</feature>
<evidence type="ECO:0000256" key="2">
    <source>
        <dbReference type="ARBA" id="ARBA00022833"/>
    </source>
</evidence>
<dbReference type="PANTHER" id="PTHR46771:SF5">
    <property type="entry name" value="DETERIN"/>
    <property type="match status" value="1"/>
</dbReference>
<dbReference type="STRING" id="2594813.A0A395MHT5"/>
<gene>
    <name evidence="4" type="ORF">FIE12Z_8346</name>
</gene>
<dbReference type="Gene3D" id="1.10.1170.10">
    <property type="entry name" value="Inhibitor Of Apoptosis Protein (2mihbC-IAP-1), Chain A"/>
    <property type="match status" value="2"/>
</dbReference>
<feature type="compositionally biased region" description="Low complexity" evidence="3">
    <location>
        <begin position="743"/>
        <end position="759"/>
    </location>
</feature>
<feature type="compositionally biased region" description="Acidic residues" evidence="3">
    <location>
        <begin position="526"/>
        <end position="544"/>
    </location>
</feature>
<evidence type="ECO:0000313" key="5">
    <source>
        <dbReference type="Proteomes" id="UP000265631"/>
    </source>
</evidence>
<organism evidence="4 5">
    <name type="scientific">Fusarium flagelliforme</name>
    <dbReference type="NCBI Taxonomy" id="2675880"/>
    <lineage>
        <taxon>Eukaryota</taxon>
        <taxon>Fungi</taxon>
        <taxon>Dikarya</taxon>
        <taxon>Ascomycota</taxon>
        <taxon>Pezizomycotina</taxon>
        <taxon>Sordariomycetes</taxon>
        <taxon>Hypocreomycetidae</taxon>
        <taxon>Hypocreales</taxon>
        <taxon>Nectriaceae</taxon>
        <taxon>Fusarium</taxon>
        <taxon>Fusarium incarnatum-equiseti species complex</taxon>
    </lineage>
</organism>
<feature type="region of interest" description="Disordered" evidence="3">
    <location>
        <begin position="24"/>
        <end position="44"/>
    </location>
</feature>
<dbReference type="CDD" id="cd00022">
    <property type="entry name" value="BIR"/>
    <property type="match status" value="2"/>
</dbReference>
<dbReference type="SMART" id="SM00238">
    <property type="entry name" value="BIR"/>
    <property type="match status" value="2"/>
</dbReference>
<feature type="region of interest" description="Disordered" evidence="3">
    <location>
        <begin position="210"/>
        <end position="797"/>
    </location>
</feature>
<feature type="compositionally biased region" description="Acidic residues" evidence="3">
    <location>
        <begin position="277"/>
        <end position="287"/>
    </location>
</feature>
<dbReference type="GO" id="GO:0003677">
    <property type="term" value="F:DNA binding"/>
    <property type="evidence" value="ECO:0007669"/>
    <property type="project" value="InterPro"/>
</dbReference>
<comment type="caution">
    <text evidence="4">The sequence shown here is derived from an EMBL/GenBank/DDBJ whole genome shotgun (WGS) entry which is preliminary data.</text>
</comment>
<protein>
    <submittedName>
        <fullName evidence="4">Protein bir1</fullName>
    </submittedName>
</protein>
<feature type="compositionally biased region" description="Acidic residues" evidence="3">
    <location>
        <begin position="467"/>
        <end position="497"/>
    </location>
</feature>
<dbReference type="AlphaFoldDB" id="A0A395MHT5"/>
<keyword evidence="1" id="KW-0479">Metal-binding</keyword>
<reference evidence="4 5" key="1">
    <citation type="journal article" date="2018" name="PLoS Pathog.">
        <title>Evolution of structural diversity of trichothecenes, a family of toxins produced by plant pathogenic and entomopathogenic fungi.</title>
        <authorList>
            <person name="Proctor R.H."/>
            <person name="McCormick S.P."/>
            <person name="Kim H.S."/>
            <person name="Cardoza R.E."/>
            <person name="Stanley A.M."/>
            <person name="Lindo L."/>
            <person name="Kelly A."/>
            <person name="Brown D.W."/>
            <person name="Lee T."/>
            <person name="Vaughan M.M."/>
            <person name="Alexander N.J."/>
            <person name="Busman M."/>
            <person name="Gutierrez S."/>
        </authorList>
    </citation>
    <scope>NUCLEOTIDE SEQUENCE [LARGE SCALE GENOMIC DNA]</scope>
    <source>
        <strain evidence="4 5">NRRL 13405</strain>
    </source>
</reference>
<dbReference type="InterPro" id="IPR051190">
    <property type="entry name" value="Baculoviral_IAP"/>
</dbReference>
<sequence length="895" mass="97943">MSFDDITDQYITYESRLASFQKNSKKRGSAASGRSTKALNWPHKSITPDSLARAGLFFNPTPENPDNAQCFLCHKGLDGWEANDDPLDEHLKHAPECGWAVVAAIESDVGDYAQQDPDQPYMKEARKATFAGRWPHEGKKGWKCKTKQLVDAGWKYTPTEESDDMATCTYCQLALDGWEPGDKPLDEHYNRSPNCPFFILLQAKKSSKSKAARASKTSRLSVQSVAASEAPSMNESTAAIDDSVMTTSSTATGGKKTKARKATTKGRKTKAKKEAPAEDLETSLQDEEPSKLSRGKKRDSSAIEEVSMAISDAPPGKKRARSAINESTVVQDEDSDMAEAPAPKKGGKKKTTRKPTAKSSHDISTTSITEEVVSTGYEATPGSFPDDDEIERQLEADLENQFTEDEELTFDSDSERRQKKEKRSKSSMARAEQQEYSRDYAMLNPEPVVPDEDEIDDDLKALQAEMEVNEPEPELEDEPQPEQEAETEPEPEAEPQELEVPKKGRKAGTRKVSKQSKSKKTKAAPEPEEDEAELEQTQAEETEQEIAQSEAHAQVDESTHNDSIASTDTVVKKSGAARLSTGKRGRGRPSKASLASRASIDDLELVEAPAEAEEAPEQPPVKRGRGRPSKASLASRPSVGPNESQLSEAAPKRGRGRPSKKSLEARKSMEMANSQESTQPFSQPVEDRMEEDVEIYASEEPQDEQPAQQSPTPEPVPSSPPASAAHLTNPPSTPGRATSPATSARQAAISPSQSPQASDAENEPPSSRPSATINPKRVALPPAVTTPTRVSPSKLSPSKRNVIAGLRSTTPWTELDLDAVFGTPPKDYKENGLDRFLKQGQTLSSPEKQMTVQEWIYHNAAQAEKQLKHECESIVNRFESEGTRAMHVLEGLVVE</sequence>
<feature type="compositionally biased region" description="Polar residues" evidence="3">
    <location>
        <begin position="671"/>
        <end position="682"/>
    </location>
</feature>
<evidence type="ECO:0000256" key="3">
    <source>
        <dbReference type="SAM" id="MobiDB-lite"/>
    </source>
</evidence>
<dbReference type="PROSITE" id="PS50143">
    <property type="entry name" value="BIR_REPEAT_2"/>
    <property type="match status" value="2"/>
</dbReference>
<dbReference type="Proteomes" id="UP000265631">
    <property type="component" value="Unassembled WGS sequence"/>
</dbReference>
<proteinExistence type="predicted"/>
<evidence type="ECO:0000256" key="1">
    <source>
        <dbReference type="ARBA" id="ARBA00022723"/>
    </source>
</evidence>